<feature type="chain" id="PRO_5018194085" evidence="1">
    <location>
        <begin position="24"/>
        <end position="122"/>
    </location>
</feature>
<evidence type="ECO:0000313" key="3">
    <source>
        <dbReference type="Proteomes" id="UP000278756"/>
    </source>
</evidence>
<dbReference type="RefSeq" id="WP_126422562.1">
    <property type="nucleotide sequence ID" value="NZ_AP018827.1"/>
</dbReference>
<keyword evidence="1" id="KW-0732">Signal</keyword>
<sequence>MMKSVYGAAAAAAFLTLAVPAFAECDAQQERMVGKAIADSVKADAESVSGQVRKAVVDLDRCEGGSTHFDTQFRVKAALADGKVVWVEGHARGVNDQIESIQYRQASPELVALVRGTALASR</sequence>
<feature type="signal peptide" evidence="1">
    <location>
        <begin position="1"/>
        <end position="23"/>
    </location>
</feature>
<dbReference type="OrthoDB" id="7173236at2"/>
<dbReference type="AlphaFoldDB" id="A0A3G9G466"/>
<gene>
    <name evidence="2" type="ORF">EM6_2055</name>
</gene>
<evidence type="ECO:0000313" key="2">
    <source>
        <dbReference type="EMBL" id="BBF81456.1"/>
    </source>
</evidence>
<proteinExistence type="predicted"/>
<organism evidence="2 3">
    <name type="scientific">Asticcacaulis excentricus</name>
    <dbReference type="NCBI Taxonomy" id="78587"/>
    <lineage>
        <taxon>Bacteria</taxon>
        <taxon>Pseudomonadati</taxon>
        <taxon>Pseudomonadota</taxon>
        <taxon>Alphaproteobacteria</taxon>
        <taxon>Caulobacterales</taxon>
        <taxon>Caulobacteraceae</taxon>
        <taxon>Asticcacaulis</taxon>
    </lineage>
</organism>
<reference evidence="3" key="2">
    <citation type="journal article" date="2017" name="Plant Physiol. Biochem.">
        <title>Differential oxidative and antioxidative response of duckweed Lemna minor toward plant growth promoting/inhibiting bacteria.</title>
        <authorList>
            <person name="Ishizawa H."/>
            <person name="Kuroda M."/>
            <person name="Morikawa M."/>
            <person name="Ike M."/>
        </authorList>
    </citation>
    <scope>NUCLEOTIDE SEQUENCE [LARGE SCALE GENOMIC DNA]</scope>
    <source>
        <strain evidence="3">M6</strain>
    </source>
</reference>
<dbReference type="Proteomes" id="UP000278756">
    <property type="component" value="Chromosome 1"/>
</dbReference>
<dbReference type="EMBL" id="AP018827">
    <property type="protein sequence ID" value="BBF81456.1"/>
    <property type="molecule type" value="Genomic_DNA"/>
</dbReference>
<protein>
    <submittedName>
        <fullName evidence="2">Uncharacterized protein</fullName>
    </submittedName>
</protein>
<accession>A0A3G9G466</accession>
<evidence type="ECO:0000256" key="1">
    <source>
        <dbReference type="SAM" id="SignalP"/>
    </source>
</evidence>
<name>A0A3G9G466_9CAUL</name>
<reference evidence="3" key="1">
    <citation type="journal article" date="2017" name="Biotechnol. Biofuels">
        <title>Evaluation of environmental bacterial communities as a factor affecting the growth of duckweed Lemna minor.</title>
        <authorList>
            <person name="Ishizawa H."/>
            <person name="Kuroda M."/>
            <person name="Morikawa M."/>
            <person name="Ike M."/>
        </authorList>
    </citation>
    <scope>NUCLEOTIDE SEQUENCE [LARGE SCALE GENOMIC DNA]</scope>
    <source>
        <strain evidence="3">M6</strain>
    </source>
</reference>